<comment type="caution">
    <text evidence="3">The sequence shown here is derived from an EMBL/GenBank/DDBJ whole genome shotgun (WGS) entry which is preliminary data.</text>
</comment>
<protein>
    <recommendedName>
        <fullName evidence="2">Aftiphilin clathrin-binding box domain-containing protein</fullName>
    </recommendedName>
</protein>
<dbReference type="GO" id="GO:0030276">
    <property type="term" value="F:clathrin binding"/>
    <property type="evidence" value="ECO:0007669"/>
    <property type="project" value="InterPro"/>
</dbReference>
<dbReference type="Pfam" id="PF15045">
    <property type="entry name" value="Clathrin_bdg"/>
    <property type="match status" value="1"/>
</dbReference>
<organism evidence="3 4">
    <name type="scientific">Ignelater luminosus</name>
    <name type="common">Cucubano</name>
    <name type="synonym">Pyrophorus luminosus</name>
    <dbReference type="NCBI Taxonomy" id="2038154"/>
    <lineage>
        <taxon>Eukaryota</taxon>
        <taxon>Metazoa</taxon>
        <taxon>Ecdysozoa</taxon>
        <taxon>Arthropoda</taxon>
        <taxon>Hexapoda</taxon>
        <taxon>Insecta</taxon>
        <taxon>Pterygota</taxon>
        <taxon>Neoptera</taxon>
        <taxon>Endopterygota</taxon>
        <taxon>Coleoptera</taxon>
        <taxon>Polyphaga</taxon>
        <taxon>Elateriformia</taxon>
        <taxon>Elateroidea</taxon>
        <taxon>Elateridae</taxon>
        <taxon>Agrypninae</taxon>
        <taxon>Pyrophorini</taxon>
        <taxon>Ignelater</taxon>
    </lineage>
</organism>
<dbReference type="OrthoDB" id="5917212at2759"/>
<feature type="region of interest" description="Disordered" evidence="1">
    <location>
        <begin position="74"/>
        <end position="111"/>
    </location>
</feature>
<keyword evidence="4" id="KW-1185">Reference proteome</keyword>
<dbReference type="EMBL" id="VTPC01004454">
    <property type="protein sequence ID" value="KAF2897122.1"/>
    <property type="molecule type" value="Genomic_DNA"/>
</dbReference>
<dbReference type="GO" id="GO:0032588">
    <property type="term" value="C:trans-Golgi network membrane"/>
    <property type="evidence" value="ECO:0007669"/>
    <property type="project" value="InterPro"/>
</dbReference>
<reference evidence="3" key="1">
    <citation type="submission" date="2019-08" db="EMBL/GenBank/DDBJ databases">
        <title>The genome of the North American firefly Photinus pyralis.</title>
        <authorList>
            <consortium name="Photinus pyralis genome working group"/>
            <person name="Fallon T.R."/>
            <person name="Sander Lower S.E."/>
            <person name="Weng J.-K."/>
        </authorList>
    </citation>
    <scope>NUCLEOTIDE SEQUENCE</scope>
    <source>
        <strain evidence="3">TRF0915ILg1</strain>
        <tissue evidence="3">Whole body</tissue>
    </source>
</reference>
<evidence type="ECO:0000259" key="2">
    <source>
        <dbReference type="Pfam" id="PF15045"/>
    </source>
</evidence>
<evidence type="ECO:0000256" key="1">
    <source>
        <dbReference type="SAM" id="MobiDB-lite"/>
    </source>
</evidence>
<dbReference type="PANTHER" id="PTHR16156:SF10">
    <property type="entry name" value="AFTIPHILIN-RELATED"/>
    <property type="match status" value="1"/>
</dbReference>
<dbReference type="InterPro" id="IPR029205">
    <property type="entry name" value="Clathrin-bd"/>
</dbReference>
<feature type="compositionally biased region" description="Polar residues" evidence="1">
    <location>
        <begin position="97"/>
        <end position="111"/>
    </location>
</feature>
<name>A0A8K0D504_IGNLU</name>
<dbReference type="PANTHER" id="PTHR16156">
    <property type="entry name" value="AFTIPHILIN A-RELATED"/>
    <property type="match status" value="1"/>
</dbReference>
<dbReference type="GO" id="GO:0030121">
    <property type="term" value="C:AP-1 adaptor complex"/>
    <property type="evidence" value="ECO:0007669"/>
    <property type="project" value="TreeGrafter"/>
</dbReference>
<dbReference type="Proteomes" id="UP000801492">
    <property type="component" value="Unassembled WGS sequence"/>
</dbReference>
<gene>
    <name evidence="3" type="ORF">ILUMI_09043</name>
</gene>
<proteinExistence type="predicted"/>
<dbReference type="AlphaFoldDB" id="A0A8K0D504"/>
<accession>A0A8K0D504</accession>
<dbReference type="InterPro" id="IPR046359">
    <property type="entry name" value="Aftin-like"/>
</dbReference>
<feature type="domain" description="Aftiphilin clathrin-binding box" evidence="2">
    <location>
        <begin position="498"/>
        <end position="566"/>
    </location>
</feature>
<feature type="compositionally biased region" description="Basic and acidic residues" evidence="1">
    <location>
        <begin position="77"/>
        <end position="90"/>
    </location>
</feature>
<evidence type="ECO:0000313" key="3">
    <source>
        <dbReference type="EMBL" id="KAF2897122.1"/>
    </source>
</evidence>
<sequence length="614" mass="68874">MSNIIPPLLSSSPPPMLATLDDEEDEFGDFTVAADISYGCDVSSLPCLTQNTSVKHIDQSISSQHDADKNLASISKTSEKDFQDKRKNTSDDPNSERIITSSGESNTHQQIHTESSINNSIDNSKIRAQVDNRYNMFQYFPEVPPDLVPESINDDEEFGDIDNVVLEEFDEFQSVQDSVSDRAEQNNGAVNNEINISVQSSKGNFELNTQTDFPIFQDDELEERNDKLIEGNKSETLDESNIEIERSYISEEIANVDDTKIESEKKNSVESITINKEEINQALLDDSCGDFGEFRDNQPKPEDVQKLEQDKAEEMSEANLSREVSIMNDGCDDFGEFENHQSELNKCSVGMIQSAKQNIKADLEEDETNDDSGNLNIPCESEGLWISDPFENVDEASFDMQIFEKSVQLINRMESEPEEKDFDNNDGGDCNDDDDFGDFNDYSLQTHAPEDKMSVIEKMCSMNSEVVVQQAESMILEMFTTVEQSVNEYCDQDFTSGDKIFGQLKDVTDTCALSYQWSKSQGQSCLLKALNIDTRNILYGPRWNESMPRYAATLGFTPLEPVKSETLAQTSTESPAISASSHIPFNESVQQSDIPSAQFDWVSSGLTNPLESKY</sequence>
<evidence type="ECO:0000313" key="4">
    <source>
        <dbReference type="Proteomes" id="UP000801492"/>
    </source>
</evidence>